<gene>
    <name evidence="1" type="ORF">QQ008_27165</name>
</gene>
<protein>
    <recommendedName>
        <fullName evidence="3">Serine protease</fullName>
    </recommendedName>
</protein>
<dbReference type="EMBL" id="JAUJEA010000015">
    <property type="protein sequence ID" value="MDN5205097.1"/>
    <property type="molecule type" value="Genomic_DNA"/>
</dbReference>
<reference evidence="1" key="1">
    <citation type="submission" date="2023-06" db="EMBL/GenBank/DDBJ databases">
        <title>Genomic of Parafulvivirga corallium.</title>
        <authorList>
            <person name="Wang G."/>
        </authorList>
    </citation>
    <scope>NUCLEOTIDE SEQUENCE</scope>
    <source>
        <strain evidence="1">BMA10</strain>
    </source>
</reference>
<sequence length="359" mass="39151">MKSKDELMILHEDGAEQLQKVHDEAAEELLNFQQPRANLVGLADGVKWVNGEPTGEPSLIALVNYKLPKSEVSKRDMIPKKIQGMNTDVLAVGEIFAGASNMVKHPTKINGKTSLESWVDDRIEDALETSIETEIETLRRRARPVQGGFSVGHPDVTAGTIGTMVYDMLPNGIGSPSKYYILSNNHVLANSNNAAIDDDIIQPGRADGGSLRYDKVAKLSRFIPINFTGGKNLVDAAIAQGEFHDLDRAIYWIGNLKGKYQKKSVRVGTIVQKTGRTTNFTRGRITGVNATVMVNYRGGRVARFVDQIVTTPMSAGGDSGSILTDKNCFAMGLLFAGSAFATIHNQIENVCNLLKIEVY</sequence>
<organism evidence="1 2">
    <name type="scientific">Splendidivirga corallicola</name>
    <dbReference type="NCBI Taxonomy" id="3051826"/>
    <lineage>
        <taxon>Bacteria</taxon>
        <taxon>Pseudomonadati</taxon>
        <taxon>Bacteroidota</taxon>
        <taxon>Cytophagia</taxon>
        <taxon>Cytophagales</taxon>
        <taxon>Splendidivirgaceae</taxon>
        <taxon>Splendidivirga</taxon>
    </lineage>
</organism>
<proteinExistence type="predicted"/>
<dbReference type="InterPro" id="IPR009003">
    <property type="entry name" value="Peptidase_S1_PA"/>
</dbReference>
<name>A0ABT8KYT7_9BACT</name>
<dbReference type="RefSeq" id="WP_346755119.1">
    <property type="nucleotide sequence ID" value="NZ_JAUJEA010000015.1"/>
</dbReference>
<keyword evidence="2" id="KW-1185">Reference proteome</keyword>
<evidence type="ECO:0000313" key="2">
    <source>
        <dbReference type="Proteomes" id="UP001172082"/>
    </source>
</evidence>
<dbReference type="InterPro" id="IPR043504">
    <property type="entry name" value="Peptidase_S1_PA_chymotrypsin"/>
</dbReference>
<dbReference type="SUPFAM" id="SSF50494">
    <property type="entry name" value="Trypsin-like serine proteases"/>
    <property type="match status" value="1"/>
</dbReference>
<accession>A0ABT8KYT7</accession>
<evidence type="ECO:0000313" key="1">
    <source>
        <dbReference type="EMBL" id="MDN5205097.1"/>
    </source>
</evidence>
<dbReference type="Gene3D" id="2.40.10.10">
    <property type="entry name" value="Trypsin-like serine proteases"/>
    <property type="match status" value="1"/>
</dbReference>
<comment type="caution">
    <text evidence="1">The sequence shown here is derived from an EMBL/GenBank/DDBJ whole genome shotgun (WGS) entry which is preliminary data.</text>
</comment>
<dbReference type="Proteomes" id="UP001172082">
    <property type="component" value="Unassembled WGS sequence"/>
</dbReference>
<evidence type="ECO:0008006" key="3">
    <source>
        <dbReference type="Google" id="ProtNLM"/>
    </source>
</evidence>